<sequence length="316" mass="34266">MTDGSGRGARTSRRKSMPAAALARLDDEGTLLPEKRIINAAASNADRRSDKRRRASLALGGPFRSPRSGILKPSLVHKTGDAGNSDVEDKENGGTQNLLTGPALLEMNKSKKDYDDDFERRKRRLSRKSLGRRVSFAPTAHVRMFEVQDDEHPQSPDRPVQHRSLLDDSNPDVAPNSLALSSVSKPRFQIPDLATTDSDSGRTIDLGLGLENTSDPGKAGDSTAVDTEPSRPNDESSFEVSVDGSASDMSISYIDLDNRVGPQDQGRGVLPVRSRRRSRRLSSLSASSDAIIENTASDLRAQESDAPDETVTMDIT</sequence>
<proteinExistence type="predicted"/>
<dbReference type="Proteomes" id="UP001145114">
    <property type="component" value="Unassembled WGS sequence"/>
</dbReference>
<evidence type="ECO:0000313" key="1">
    <source>
        <dbReference type="EMBL" id="KAJ1673726.1"/>
    </source>
</evidence>
<evidence type="ECO:0000313" key="2">
    <source>
        <dbReference type="Proteomes" id="UP001145114"/>
    </source>
</evidence>
<keyword evidence="2" id="KW-1185">Reference proteome</keyword>
<accession>A0ACC1HDM6</accession>
<feature type="non-terminal residue" evidence="1">
    <location>
        <position position="316"/>
    </location>
</feature>
<organism evidence="1 2">
    <name type="scientific">Spiromyces aspiralis</name>
    <dbReference type="NCBI Taxonomy" id="68401"/>
    <lineage>
        <taxon>Eukaryota</taxon>
        <taxon>Fungi</taxon>
        <taxon>Fungi incertae sedis</taxon>
        <taxon>Zoopagomycota</taxon>
        <taxon>Kickxellomycotina</taxon>
        <taxon>Kickxellomycetes</taxon>
        <taxon>Kickxellales</taxon>
        <taxon>Kickxellaceae</taxon>
        <taxon>Spiromyces</taxon>
    </lineage>
</organism>
<dbReference type="EMBL" id="JAMZIH010006635">
    <property type="protein sequence ID" value="KAJ1673726.1"/>
    <property type="molecule type" value="Genomic_DNA"/>
</dbReference>
<comment type="caution">
    <text evidence="1">The sequence shown here is derived from an EMBL/GenBank/DDBJ whole genome shotgun (WGS) entry which is preliminary data.</text>
</comment>
<reference evidence="1" key="1">
    <citation type="submission" date="2022-06" db="EMBL/GenBank/DDBJ databases">
        <title>Phylogenomic reconstructions and comparative analyses of Kickxellomycotina fungi.</title>
        <authorList>
            <person name="Reynolds N.K."/>
            <person name="Stajich J.E."/>
            <person name="Barry K."/>
            <person name="Grigoriev I.V."/>
            <person name="Crous P."/>
            <person name="Smith M.E."/>
        </authorList>
    </citation>
    <scope>NUCLEOTIDE SEQUENCE</scope>
    <source>
        <strain evidence="1">RSA 2271</strain>
    </source>
</reference>
<name>A0ACC1HDM6_9FUNG</name>
<protein>
    <submittedName>
        <fullName evidence="1">Uncharacterized protein</fullName>
    </submittedName>
</protein>
<gene>
    <name evidence="1" type="ORF">EV182_004681</name>
</gene>